<feature type="transmembrane region" description="Helical" evidence="8">
    <location>
        <begin position="39"/>
        <end position="60"/>
    </location>
</feature>
<comment type="caution">
    <text evidence="11">The sequence shown here is derived from an EMBL/GenBank/DDBJ whole genome shotgun (WGS) entry which is preliminary data.</text>
</comment>
<organism evidence="11 12">
    <name type="scientific">Zeimonas arvi</name>
    <dbReference type="NCBI Taxonomy" id="2498847"/>
    <lineage>
        <taxon>Bacteria</taxon>
        <taxon>Pseudomonadati</taxon>
        <taxon>Pseudomonadota</taxon>
        <taxon>Betaproteobacteria</taxon>
        <taxon>Burkholderiales</taxon>
        <taxon>Burkholderiaceae</taxon>
        <taxon>Zeimonas</taxon>
    </lineage>
</organism>
<dbReference type="PANTHER" id="PTHR30614">
    <property type="entry name" value="MEMBRANE COMPONENT OF AMINO ACID ABC TRANSPORTER"/>
    <property type="match status" value="1"/>
</dbReference>
<reference evidence="11 12" key="1">
    <citation type="submission" date="2019-06" db="EMBL/GenBank/DDBJ databases">
        <title>Quisquiliibacterium sp. nov., isolated from a maize field.</title>
        <authorList>
            <person name="Lin S.-Y."/>
            <person name="Tsai C.-F."/>
            <person name="Young C.-C."/>
        </authorList>
    </citation>
    <scope>NUCLEOTIDE SEQUENCE [LARGE SCALE GENOMIC DNA]</scope>
    <source>
        <strain evidence="11 12">CC-CFT501</strain>
    </source>
</reference>
<dbReference type="CDD" id="cd06261">
    <property type="entry name" value="TM_PBP2"/>
    <property type="match status" value="1"/>
</dbReference>
<evidence type="ECO:0000259" key="10">
    <source>
        <dbReference type="PROSITE" id="PS50928"/>
    </source>
</evidence>
<dbReference type="GO" id="GO:0043190">
    <property type="term" value="C:ATP-binding cassette (ABC) transporter complex"/>
    <property type="evidence" value="ECO:0007669"/>
    <property type="project" value="InterPro"/>
</dbReference>
<keyword evidence="3 8" id="KW-0813">Transport</keyword>
<evidence type="ECO:0000256" key="3">
    <source>
        <dbReference type="ARBA" id="ARBA00022448"/>
    </source>
</evidence>
<gene>
    <name evidence="11" type="ORF">FHP08_03410</name>
</gene>
<dbReference type="InterPro" id="IPR035906">
    <property type="entry name" value="MetI-like_sf"/>
</dbReference>
<keyword evidence="12" id="KW-1185">Reference proteome</keyword>
<evidence type="ECO:0000256" key="5">
    <source>
        <dbReference type="ARBA" id="ARBA00022692"/>
    </source>
</evidence>
<dbReference type="GO" id="GO:0006865">
    <property type="term" value="P:amino acid transport"/>
    <property type="evidence" value="ECO:0007669"/>
    <property type="project" value="TreeGrafter"/>
</dbReference>
<sequence length="378" mass="41755">MTGPAASTPDPGSPGAGPRVPGAPPALSRGPFAWMRTNLFATPFDTALTILLLAALAWIVPKASGWLFFDAVWGNQPLSACDAVRGQGACWAVVWEKFRFMMFGVYPFDEQWRPAIAIFVLSGLLVVSAFRAFWNRRLAVVWTIGLALTFWLMGGGLGLAPVRTEQWGGLPVTLILAIFGVAFAFPLGVLLALGRRSSLPLVRAFCVVYIEVIRGVPLITVLFMASVMFSLFMPEGMRIEQLLRAQIAIILFVAAYLAEAVRGGLQAVPRGQYEAAEALGLPYWKSTGLIVLPQALRISIPPIVNSFISLFKDTSLVVIIGIYDFAYAVKKSVETDFSWKKYFIEAFLFSIVVYWIYCFAMSKYSQKLERDFARGHQR</sequence>
<dbReference type="OrthoDB" id="9809799at2"/>
<dbReference type="InterPro" id="IPR000515">
    <property type="entry name" value="MetI-like"/>
</dbReference>
<dbReference type="GO" id="GO:0022857">
    <property type="term" value="F:transmembrane transporter activity"/>
    <property type="evidence" value="ECO:0007669"/>
    <property type="project" value="InterPro"/>
</dbReference>
<protein>
    <submittedName>
        <fullName evidence="11">Amino acid ABC transporter permease</fullName>
    </submittedName>
</protein>
<feature type="transmembrane region" description="Helical" evidence="8">
    <location>
        <begin position="303"/>
        <end position="322"/>
    </location>
</feature>
<feature type="region of interest" description="Disordered" evidence="9">
    <location>
        <begin position="1"/>
        <end position="21"/>
    </location>
</feature>
<dbReference type="Pfam" id="PF00528">
    <property type="entry name" value="BPD_transp_1"/>
    <property type="match status" value="1"/>
</dbReference>
<dbReference type="Gene3D" id="1.10.3720.10">
    <property type="entry name" value="MetI-like"/>
    <property type="match status" value="1"/>
</dbReference>
<evidence type="ECO:0000256" key="1">
    <source>
        <dbReference type="ARBA" id="ARBA00004429"/>
    </source>
</evidence>
<dbReference type="PROSITE" id="PS50928">
    <property type="entry name" value="ABC_TM1"/>
    <property type="match status" value="1"/>
</dbReference>
<accession>A0A5C8P5Y0</accession>
<dbReference type="InterPro" id="IPR043429">
    <property type="entry name" value="ArtM/GltK/GlnP/TcyL/YhdX-like"/>
</dbReference>
<comment type="similarity">
    <text evidence="2">Belongs to the binding-protein-dependent transport system permease family. HisMQ subfamily.</text>
</comment>
<dbReference type="AlphaFoldDB" id="A0A5C8P5Y0"/>
<feature type="transmembrane region" description="Helical" evidence="8">
    <location>
        <begin position="243"/>
        <end position="261"/>
    </location>
</feature>
<dbReference type="PANTHER" id="PTHR30614:SF41">
    <property type="entry name" value="INNER MEMBRANE AMINO-ACID ABC TRANSPORTER PERMEASE PROTEIN YHDY"/>
    <property type="match status" value="1"/>
</dbReference>
<feature type="transmembrane region" description="Helical" evidence="8">
    <location>
        <begin position="342"/>
        <end position="360"/>
    </location>
</feature>
<dbReference type="Proteomes" id="UP000321548">
    <property type="component" value="Unassembled WGS sequence"/>
</dbReference>
<dbReference type="SUPFAM" id="SSF161098">
    <property type="entry name" value="MetI-like"/>
    <property type="match status" value="1"/>
</dbReference>
<name>A0A5C8P5Y0_9BURK</name>
<dbReference type="InterPro" id="IPR010065">
    <property type="entry name" value="AA_ABC_transptr_permease_3TM"/>
</dbReference>
<dbReference type="RefSeq" id="WP_147702874.1">
    <property type="nucleotide sequence ID" value="NZ_VDUY01000001.1"/>
</dbReference>
<evidence type="ECO:0000256" key="4">
    <source>
        <dbReference type="ARBA" id="ARBA00022475"/>
    </source>
</evidence>
<keyword evidence="5 8" id="KW-0812">Transmembrane</keyword>
<evidence type="ECO:0000256" key="6">
    <source>
        <dbReference type="ARBA" id="ARBA00022989"/>
    </source>
</evidence>
<dbReference type="NCBIfam" id="TIGR01726">
    <property type="entry name" value="HEQRo_perm_3TM"/>
    <property type="match status" value="1"/>
</dbReference>
<evidence type="ECO:0000313" key="11">
    <source>
        <dbReference type="EMBL" id="TXL68738.1"/>
    </source>
</evidence>
<dbReference type="EMBL" id="VDUY01000001">
    <property type="protein sequence ID" value="TXL68738.1"/>
    <property type="molecule type" value="Genomic_DNA"/>
</dbReference>
<comment type="subcellular location">
    <subcellularLocation>
        <location evidence="1">Cell inner membrane</location>
        <topology evidence="1">Multi-pass membrane protein</topology>
    </subcellularLocation>
    <subcellularLocation>
        <location evidence="8">Cell membrane</location>
        <topology evidence="8">Multi-pass membrane protein</topology>
    </subcellularLocation>
</comment>
<keyword evidence="7 8" id="KW-0472">Membrane</keyword>
<feature type="transmembrane region" description="Helical" evidence="8">
    <location>
        <begin position="172"/>
        <end position="193"/>
    </location>
</feature>
<evidence type="ECO:0000313" key="12">
    <source>
        <dbReference type="Proteomes" id="UP000321548"/>
    </source>
</evidence>
<feature type="domain" description="ABC transmembrane type-1" evidence="10">
    <location>
        <begin position="170"/>
        <end position="360"/>
    </location>
</feature>
<proteinExistence type="inferred from homology"/>
<feature type="transmembrane region" description="Helical" evidence="8">
    <location>
        <begin position="112"/>
        <end position="133"/>
    </location>
</feature>
<evidence type="ECO:0000256" key="7">
    <source>
        <dbReference type="ARBA" id="ARBA00023136"/>
    </source>
</evidence>
<evidence type="ECO:0000256" key="8">
    <source>
        <dbReference type="RuleBase" id="RU363032"/>
    </source>
</evidence>
<keyword evidence="4" id="KW-1003">Cell membrane</keyword>
<evidence type="ECO:0000256" key="2">
    <source>
        <dbReference type="ARBA" id="ARBA00010072"/>
    </source>
</evidence>
<keyword evidence="6 8" id="KW-1133">Transmembrane helix</keyword>
<feature type="transmembrane region" description="Helical" evidence="8">
    <location>
        <begin position="205"/>
        <end position="231"/>
    </location>
</feature>
<evidence type="ECO:0000256" key="9">
    <source>
        <dbReference type="SAM" id="MobiDB-lite"/>
    </source>
</evidence>
<feature type="transmembrane region" description="Helical" evidence="8">
    <location>
        <begin position="140"/>
        <end position="160"/>
    </location>
</feature>